<dbReference type="PANTHER" id="PTHR30589:SF0">
    <property type="entry name" value="PHOSPHATIDYLGLYCEROL--PROLIPOPROTEIN DIACYLGLYCERYL TRANSFERASE"/>
    <property type="match status" value="1"/>
</dbReference>
<comment type="function">
    <text evidence="7">Catalyzes the transfer of the diacylglyceryl group from phosphatidylglycerol to the sulfhydryl group of the N-terminal cysteine of a prolipoprotein, the first step in the formation of mature lipoproteins.</text>
</comment>
<dbReference type="Pfam" id="PF01790">
    <property type="entry name" value="LGT"/>
    <property type="match status" value="1"/>
</dbReference>
<feature type="transmembrane region" description="Helical" evidence="7">
    <location>
        <begin position="263"/>
        <end position="282"/>
    </location>
</feature>
<evidence type="ECO:0000256" key="6">
    <source>
        <dbReference type="ARBA" id="ARBA00023136"/>
    </source>
</evidence>
<dbReference type="HAMAP" id="MF_01147">
    <property type="entry name" value="Lgt"/>
    <property type="match status" value="1"/>
</dbReference>
<organism evidence="8 9">
    <name type="scientific">Sphingobacterium griseoflavum</name>
    <dbReference type="NCBI Taxonomy" id="1474952"/>
    <lineage>
        <taxon>Bacteria</taxon>
        <taxon>Pseudomonadati</taxon>
        <taxon>Bacteroidota</taxon>
        <taxon>Sphingobacteriia</taxon>
        <taxon>Sphingobacteriales</taxon>
        <taxon>Sphingobacteriaceae</taxon>
        <taxon>Sphingobacterium</taxon>
    </lineage>
</organism>
<comment type="catalytic activity">
    <reaction evidence="7">
        <text>L-cysteinyl-[prolipoprotein] + a 1,2-diacyl-sn-glycero-3-phospho-(1'-sn-glycerol) = an S-1,2-diacyl-sn-glyceryl-L-cysteinyl-[prolipoprotein] + sn-glycerol 1-phosphate + H(+)</text>
        <dbReference type="Rhea" id="RHEA:56712"/>
        <dbReference type="Rhea" id="RHEA-COMP:14679"/>
        <dbReference type="Rhea" id="RHEA-COMP:14680"/>
        <dbReference type="ChEBI" id="CHEBI:15378"/>
        <dbReference type="ChEBI" id="CHEBI:29950"/>
        <dbReference type="ChEBI" id="CHEBI:57685"/>
        <dbReference type="ChEBI" id="CHEBI:64716"/>
        <dbReference type="ChEBI" id="CHEBI:140658"/>
        <dbReference type="EC" id="2.5.1.145"/>
    </reaction>
</comment>
<comment type="subcellular location">
    <subcellularLocation>
        <location evidence="7">Cell membrane</location>
        <topology evidence="7">Multi-pass membrane protein</topology>
    </subcellularLocation>
</comment>
<feature type="binding site" evidence="7">
    <location>
        <position position="169"/>
    </location>
    <ligand>
        <name>a 1,2-diacyl-sn-glycero-3-phospho-(1'-sn-glycerol)</name>
        <dbReference type="ChEBI" id="CHEBI:64716"/>
    </ligand>
</feature>
<comment type="caution">
    <text evidence="8">The sequence shown here is derived from an EMBL/GenBank/DDBJ whole genome shotgun (WGS) entry which is preliminary data.</text>
</comment>
<feature type="transmembrane region" description="Helical" evidence="7">
    <location>
        <begin position="150"/>
        <end position="168"/>
    </location>
</feature>
<keyword evidence="4 7" id="KW-0812">Transmembrane</keyword>
<proteinExistence type="inferred from homology"/>
<comment type="pathway">
    <text evidence="7">Protein modification; lipoprotein biosynthesis (diacylglyceryl transfer).</text>
</comment>
<evidence type="ECO:0000256" key="2">
    <source>
        <dbReference type="ARBA" id="ARBA00022475"/>
    </source>
</evidence>
<feature type="transmembrane region" description="Helical" evidence="7">
    <location>
        <begin position="230"/>
        <end position="247"/>
    </location>
</feature>
<keyword evidence="5 7" id="KW-1133">Transmembrane helix</keyword>
<keyword evidence="9" id="KW-1185">Reference proteome</keyword>
<evidence type="ECO:0000256" key="7">
    <source>
        <dbReference type="HAMAP-Rule" id="MF_01147"/>
    </source>
</evidence>
<gene>
    <name evidence="7 8" type="primary">lgt</name>
    <name evidence="8" type="ORF">GCM10017764_01310</name>
</gene>
<evidence type="ECO:0000256" key="5">
    <source>
        <dbReference type="ARBA" id="ARBA00022989"/>
    </source>
</evidence>
<dbReference type="GO" id="GO:0016740">
    <property type="term" value="F:transferase activity"/>
    <property type="evidence" value="ECO:0007669"/>
    <property type="project" value="UniProtKB-KW"/>
</dbReference>
<feature type="transmembrane region" description="Helical" evidence="7">
    <location>
        <begin position="204"/>
        <end position="221"/>
    </location>
</feature>
<keyword evidence="3 7" id="KW-0808">Transferase</keyword>
<evidence type="ECO:0000256" key="3">
    <source>
        <dbReference type="ARBA" id="ARBA00022679"/>
    </source>
</evidence>
<dbReference type="Proteomes" id="UP000620550">
    <property type="component" value="Unassembled WGS sequence"/>
</dbReference>
<dbReference type="EMBL" id="BNAF01000001">
    <property type="protein sequence ID" value="GHE23163.1"/>
    <property type="molecule type" value="Genomic_DNA"/>
</dbReference>
<dbReference type="InterPro" id="IPR001640">
    <property type="entry name" value="Lgt"/>
</dbReference>
<name>A0ABQ3HPJ1_9SPHI</name>
<protein>
    <recommendedName>
        <fullName evidence="7">Phosphatidylglycerol--prolipoprotein diacylglyceryl transferase</fullName>
        <ecNumber evidence="7">2.5.1.145</ecNumber>
    </recommendedName>
</protein>
<reference evidence="9" key="1">
    <citation type="journal article" date="2019" name="Int. J. Syst. Evol. Microbiol.">
        <title>The Global Catalogue of Microorganisms (GCM) 10K type strain sequencing project: providing services to taxonomists for standard genome sequencing and annotation.</title>
        <authorList>
            <consortium name="The Broad Institute Genomics Platform"/>
            <consortium name="The Broad Institute Genome Sequencing Center for Infectious Disease"/>
            <person name="Wu L."/>
            <person name="Ma J."/>
        </authorList>
    </citation>
    <scope>NUCLEOTIDE SEQUENCE [LARGE SCALE GENOMIC DNA]</scope>
    <source>
        <strain evidence="9">CGMCC 1.12966</strain>
    </source>
</reference>
<feature type="transmembrane region" description="Helical" evidence="7">
    <location>
        <begin position="126"/>
        <end position="143"/>
    </location>
</feature>
<feature type="transmembrane region" description="Helical" evidence="7">
    <location>
        <begin position="75"/>
        <end position="97"/>
    </location>
</feature>
<keyword evidence="6 7" id="KW-0472">Membrane</keyword>
<evidence type="ECO:0000256" key="4">
    <source>
        <dbReference type="ARBA" id="ARBA00022692"/>
    </source>
</evidence>
<evidence type="ECO:0000313" key="8">
    <source>
        <dbReference type="EMBL" id="GHE23163.1"/>
    </source>
</evidence>
<accession>A0ABQ3HPJ1</accession>
<comment type="similarity">
    <text evidence="1 7">Belongs to the Lgt family.</text>
</comment>
<evidence type="ECO:0000256" key="1">
    <source>
        <dbReference type="ARBA" id="ARBA00007150"/>
    </source>
</evidence>
<dbReference type="NCBIfam" id="TIGR00544">
    <property type="entry name" value="lgt"/>
    <property type="match status" value="1"/>
</dbReference>
<sequence>MDFLVDNLIFTPQFTTMHAILNAIHWNINPVIFEIGSFGLRYYALCFLAAFVVSYVLMLQIFKKEGKTQELLDQLSIYIFLGTLIGARLGHCLFYEFDYYMQHPLEMILPFRINNGNFELTGFQGLASHGGAIGILTGLFLFSRKTKTDFIWIADRLVLVVPLAGAFVRLGNFFNSEIIGLPSTLPWAVVFERHDMVPRHPGQLYEAIAYTIIFFILWSMYRKNAKPKPGYFFGIFLVLLFGARFFLEFFKENQEAFENTMKFNMGQLLSIPFMLIGLYLIFRKPTNRRK</sequence>
<evidence type="ECO:0000313" key="9">
    <source>
        <dbReference type="Proteomes" id="UP000620550"/>
    </source>
</evidence>
<feature type="transmembrane region" description="Helical" evidence="7">
    <location>
        <begin position="42"/>
        <end position="63"/>
    </location>
</feature>
<dbReference type="PANTHER" id="PTHR30589">
    <property type="entry name" value="PROLIPOPROTEIN DIACYLGLYCERYL TRANSFERASE"/>
    <property type="match status" value="1"/>
</dbReference>
<dbReference type="EC" id="2.5.1.145" evidence="7"/>
<keyword evidence="2 7" id="KW-1003">Cell membrane</keyword>